<dbReference type="InterPro" id="IPR042575">
    <property type="entry name" value="UBAP1_C"/>
</dbReference>
<feature type="compositionally biased region" description="Polar residues" evidence="1">
    <location>
        <begin position="234"/>
        <end position="244"/>
    </location>
</feature>
<dbReference type="InterPro" id="IPR038870">
    <property type="entry name" value="UBAP1"/>
</dbReference>
<dbReference type="EMBL" id="JAAGNN010000013">
    <property type="protein sequence ID" value="KAF4081103.1"/>
    <property type="molecule type" value="Genomic_DNA"/>
</dbReference>
<dbReference type="GO" id="GO:0000813">
    <property type="term" value="C:ESCRT I complex"/>
    <property type="evidence" value="ECO:0007669"/>
    <property type="project" value="InterPro"/>
</dbReference>
<protein>
    <recommendedName>
        <fullName evidence="6">Ubiquitin-associated protein 1-like</fullName>
    </recommendedName>
</protein>
<feature type="compositionally biased region" description="Basic and acidic residues" evidence="1">
    <location>
        <begin position="149"/>
        <end position="163"/>
    </location>
</feature>
<dbReference type="Pfam" id="PF21267">
    <property type="entry name" value="UBAP-1_UBA2"/>
    <property type="match status" value="1"/>
</dbReference>
<dbReference type="PROSITE" id="PS51497">
    <property type="entry name" value="UMA"/>
    <property type="match status" value="1"/>
</dbReference>
<feature type="region of interest" description="Disordered" evidence="1">
    <location>
        <begin position="138"/>
        <end position="207"/>
    </location>
</feature>
<proteinExistence type="predicted"/>
<dbReference type="PROSITE" id="PS50030">
    <property type="entry name" value="UBA"/>
    <property type="match status" value="1"/>
</dbReference>
<dbReference type="SUPFAM" id="SSF46934">
    <property type="entry name" value="UBA-like"/>
    <property type="match status" value="1"/>
</dbReference>
<reference evidence="4 5" key="1">
    <citation type="submission" date="2020-02" db="EMBL/GenBank/DDBJ databases">
        <title>A chromosome-scale genome assembly of the black bullhead catfish (Ameiurus melas).</title>
        <authorList>
            <person name="Wen M."/>
            <person name="Zham M."/>
            <person name="Cabau C."/>
            <person name="Klopp C."/>
            <person name="Donnadieu C."/>
            <person name="Roques C."/>
            <person name="Bouchez O."/>
            <person name="Lampietro C."/>
            <person name="Jouanno E."/>
            <person name="Herpin A."/>
            <person name="Louis A."/>
            <person name="Berthelot C."/>
            <person name="Parey E."/>
            <person name="Roest-Crollius H."/>
            <person name="Braasch I."/>
            <person name="Postlethwait J."/>
            <person name="Robinson-Rechavi M."/>
            <person name="Echchiki A."/>
            <person name="Begum T."/>
            <person name="Montfort J."/>
            <person name="Schartl M."/>
            <person name="Bobe J."/>
            <person name="Guiguen Y."/>
        </authorList>
    </citation>
    <scope>NUCLEOTIDE SEQUENCE [LARGE SCALE GENOMIC DNA]</scope>
    <source>
        <strain evidence="4">M_S1</strain>
        <tissue evidence="4">Blood</tissue>
    </source>
</reference>
<evidence type="ECO:0000259" key="2">
    <source>
        <dbReference type="PROSITE" id="PS50030"/>
    </source>
</evidence>
<evidence type="ECO:0008006" key="6">
    <source>
        <dbReference type="Google" id="ProtNLM"/>
    </source>
</evidence>
<dbReference type="InterPro" id="IPR023340">
    <property type="entry name" value="UMA"/>
</dbReference>
<dbReference type="Gene3D" id="1.20.120.1920">
    <property type="entry name" value="UBAP1 SOUBA domain"/>
    <property type="match status" value="1"/>
</dbReference>
<dbReference type="PANTHER" id="PTHR15960">
    <property type="entry name" value="LD44032P"/>
    <property type="match status" value="1"/>
</dbReference>
<feature type="domain" description="UMA" evidence="3">
    <location>
        <begin position="4"/>
        <end position="54"/>
    </location>
</feature>
<organism evidence="4 5">
    <name type="scientific">Ameiurus melas</name>
    <name type="common">Black bullhead</name>
    <name type="synonym">Silurus melas</name>
    <dbReference type="NCBI Taxonomy" id="219545"/>
    <lineage>
        <taxon>Eukaryota</taxon>
        <taxon>Metazoa</taxon>
        <taxon>Chordata</taxon>
        <taxon>Craniata</taxon>
        <taxon>Vertebrata</taxon>
        <taxon>Euteleostomi</taxon>
        <taxon>Actinopterygii</taxon>
        <taxon>Neopterygii</taxon>
        <taxon>Teleostei</taxon>
        <taxon>Ostariophysi</taxon>
        <taxon>Siluriformes</taxon>
        <taxon>Ictaluridae</taxon>
        <taxon>Ameiurus</taxon>
    </lineage>
</organism>
<feature type="region of interest" description="Disordered" evidence="1">
    <location>
        <begin position="225"/>
        <end position="246"/>
    </location>
</feature>
<feature type="domain" description="UBA" evidence="2">
    <location>
        <begin position="286"/>
        <end position="328"/>
    </location>
</feature>
<feature type="compositionally biased region" description="Polar residues" evidence="1">
    <location>
        <begin position="185"/>
        <end position="198"/>
    </location>
</feature>
<sequence length="330" mass="37584">MGSLDDVPFKVPLGPLDEPLGMMEPVTAQEITIPDYHQTLRDLQYDFCLENWVLNGFHATSNMHVFSPEHSCVLPSCPPYWLLFSSPQERRSLHLCRKGLCDKGQRQRSLSMSSADLQRCHLPRTHFRIDDSAHEAAGYSEDDECSSTEEDRGFRSQSRERAKFSLLHETQRPGSPRAPIHTHKNSTSTLKEMSNPPSLRSPRPHKKHISGCSCGKRILTPHKPHVTHSKLQPRPSSAEPQPSAHQHKSSLLIVNYLLARDHLCALGYEKTQVEDALEMFQNCESKATEFLRLLAQFCEMGFQQSTIKEVLLLHDNHRERALEELVTHVT</sequence>
<evidence type="ECO:0000313" key="4">
    <source>
        <dbReference type="EMBL" id="KAF4081103.1"/>
    </source>
</evidence>
<name>A0A7J6AE25_AMEME</name>
<accession>A0A7J6AE25</accession>
<dbReference type="AlphaFoldDB" id="A0A7J6AE25"/>
<evidence type="ECO:0000256" key="1">
    <source>
        <dbReference type="SAM" id="MobiDB-lite"/>
    </source>
</evidence>
<evidence type="ECO:0000313" key="5">
    <source>
        <dbReference type="Proteomes" id="UP000593565"/>
    </source>
</evidence>
<dbReference type="Proteomes" id="UP000593565">
    <property type="component" value="Unassembled WGS sequence"/>
</dbReference>
<dbReference type="InterPro" id="IPR009060">
    <property type="entry name" value="UBA-like_sf"/>
</dbReference>
<comment type="caution">
    <text evidence="4">The sequence shown here is derived from an EMBL/GenBank/DDBJ whole genome shotgun (WGS) entry which is preliminary data.</text>
</comment>
<evidence type="ECO:0000259" key="3">
    <source>
        <dbReference type="PROSITE" id="PS51497"/>
    </source>
</evidence>
<dbReference type="GO" id="GO:0043162">
    <property type="term" value="P:ubiquitin-dependent protein catabolic process via the multivesicular body sorting pathway"/>
    <property type="evidence" value="ECO:0007669"/>
    <property type="project" value="InterPro"/>
</dbReference>
<dbReference type="InterPro" id="IPR049467">
    <property type="entry name" value="UBAP-1-like_UBA2"/>
</dbReference>
<dbReference type="PANTHER" id="PTHR15960:SF5">
    <property type="entry name" value="LD44032P"/>
    <property type="match status" value="1"/>
</dbReference>
<dbReference type="InterPro" id="IPR015940">
    <property type="entry name" value="UBA"/>
</dbReference>
<gene>
    <name evidence="4" type="ORF">AMELA_G00157590</name>
</gene>
<dbReference type="CDD" id="cd14316">
    <property type="entry name" value="UBA2_UBAP1_like"/>
    <property type="match status" value="1"/>
</dbReference>
<dbReference type="GO" id="GO:0043130">
    <property type="term" value="F:ubiquitin binding"/>
    <property type="evidence" value="ECO:0007669"/>
    <property type="project" value="InterPro"/>
</dbReference>
<keyword evidence="5" id="KW-1185">Reference proteome</keyword>